<sequence>MREGLRSSVNLLAKTVKDKVSPSKLNKKDGELTGEEKPKLNQEEALREEMEVDQRDGFKIEECDGGSDMGEGNAVENCKSRRKRSRVASEDGSLPKDKNSDGSEKRLAEVKKKDSEASDHEEGKTLKRKRGRPSKAQKNDGSEKTRIKEVKEESNLYVGRESEQPDNEVRENLKPKRGRPPKAKKSDESEKKSIEAVEDDTAGSSGEESDESYGKVGKRLKPKRGRHSKLNKGIMVGGLRKRQREEKTGHNTNHNVAARSALSGGKRSNATELATARKIKFSNDGKEEGRNKQKAAVRDKIIELLLGAGWTIEHRARNGREYCDAVYVNPEGRTHWSVTLAYRVLKQHYEGAGGDSNTCKTGFKFTPLPDDELSILTKVMGKERSDKNKKKRKWKQCKGGKTGEGVAKLKNKKGKLHKRKLDAASSTPGRKKLKDWTNHISSLSEQDGCSGTSDDGTAVEDRKQLKTHNRKRCALMIRNSKEGADSNGDGYVLYNGKRTVLAWMIDLGSVPLDGKVQYLKRRKTRMVLKGKITTDGIRCDCCSETFAILDFESHAGSKSCQPLKNICLDNGHSLLHCQLQSWNKQDESDRKGFHFVDTDGQDPNDDTCGICGDGGDLICCDGCPSTFHQSCLDIKKFPSGVWNCTYCSCKFCGMAGGDTSQMDENDAASQHALLACCSYHHSCIPAENTVNDDYSRVAFCGKKCQEKPCSEFEIEQVPFLELVAISSQLDLKVIALLGVKHEMEDGFAWTLVRRFDVGPDISLSGMHWKVECNSKIAVALHIMDECFLPMPDHRSGVNLIRNIVYNFGSNFNRLNYSGFLTAILERGDEMISVASIRMHGNHLAEMPFIGTRHMYRRQGMCRRLLSAIETALCSLNVEKLVIPAISELRETWTSVFGFKPLEGSSKQKMRNMKMVAFPGVDMLQKPLLRHHQFAEANMAPTEGSMELKEHHTMDETSSNSDEKCSPVRFDLKVSTDSKREVEGNAHMNQSGVSEVESQLSGISFLGSEVADSQGQCQFASKEDTETVPCEVKVEDSSGRQNHDPVHTTSEIVTSQLRHLVSDLKFEVSCTNAAHRESTTCNISCDVVQSKTTPPLQKVEDDGNGHWGVLPVNQNISFCQGKEPISKEMAVLATIDPNSDVTAKPDLQSCRSNGFYFATELRVSSCGVDVDRIHDIKEVLDTVQSDAISPCGGSIFDGPQMNIKSSEHANSVSEVEPASLTESISEPSCNSSSAPPAGLHCASDSGNSCGAPEDSTRMPHLMTDYSFGRCLRYPALVANEEFQHILRVLNTNVDGKQKIMFALTSIKGIGRRLANIACKKADVDMNKRAGELSAEELDKLMTIVANPRQFKIPDWFLNRQKDYKDGKYSQVVSNALDMKLRDDLERLKKIRNHRGLRHYWGLRVRGQHTKTTGRRGKTVGVSKKR</sequence>
<evidence type="ECO:0000256" key="10">
    <source>
        <dbReference type="ARBA" id="ARBA00023274"/>
    </source>
</evidence>
<dbReference type="InterPro" id="IPR042163">
    <property type="entry name" value="PHF12"/>
</dbReference>
<feature type="compositionally biased region" description="Basic residues" evidence="12">
    <location>
        <begin position="216"/>
        <end position="227"/>
    </location>
</feature>
<feature type="compositionally biased region" description="Basic and acidic residues" evidence="12">
    <location>
        <begin position="19"/>
        <end position="62"/>
    </location>
</feature>
<dbReference type="GO" id="GO:0008270">
    <property type="term" value="F:zinc ion binding"/>
    <property type="evidence" value="ECO:0007669"/>
    <property type="project" value="UniProtKB-KW"/>
</dbReference>
<gene>
    <name evidence="14" type="ORF">DKX38_002159</name>
</gene>
<dbReference type="GO" id="GO:1990904">
    <property type="term" value="C:ribonucleoprotein complex"/>
    <property type="evidence" value="ECO:0007669"/>
    <property type="project" value="UniProtKB-KW"/>
</dbReference>
<dbReference type="SUPFAM" id="SSF57903">
    <property type="entry name" value="FYVE/PHD zinc finger"/>
    <property type="match status" value="1"/>
</dbReference>
<feature type="compositionally biased region" description="Basic and acidic residues" evidence="12">
    <location>
        <begin position="137"/>
        <end position="174"/>
    </location>
</feature>
<dbReference type="InterPro" id="IPR016181">
    <property type="entry name" value="Acyl_CoA_acyltransferase"/>
</dbReference>
<dbReference type="Pfam" id="PF22970">
    <property type="entry name" value="DUF7028"/>
    <property type="match status" value="1"/>
</dbReference>
<dbReference type="HAMAP" id="MF_01315">
    <property type="entry name" value="Ribosomal_uS13"/>
    <property type="match status" value="1"/>
</dbReference>
<feature type="region of interest" description="Disordered" evidence="12">
    <location>
        <begin position="19"/>
        <end position="227"/>
    </location>
</feature>
<feature type="compositionally biased region" description="Basic residues" evidence="12">
    <location>
        <begin position="126"/>
        <end position="135"/>
    </location>
</feature>
<dbReference type="GO" id="GO:0006357">
    <property type="term" value="P:regulation of transcription by RNA polymerase II"/>
    <property type="evidence" value="ECO:0007669"/>
    <property type="project" value="TreeGrafter"/>
</dbReference>
<protein>
    <recommendedName>
        <fullName evidence="13">PHD-type domain-containing protein</fullName>
    </recommendedName>
</protein>
<reference evidence="15" key="1">
    <citation type="journal article" date="2019" name="Gigascience">
        <title>De novo genome assembly of the endangered Acer yangbiense, a plant species with extremely small populations endemic to Yunnan Province, China.</title>
        <authorList>
            <person name="Yang J."/>
            <person name="Wariss H.M."/>
            <person name="Tao L."/>
            <person name="Zhang R."/>
            <person name="Yun Q."/>
            <person name="Hollingsworth P."/>
            <person name="Dao Z."/>
            <person name="Luo G."/>
            <person name="Guo H."/>
            <person name="Ma Y."/>
            <person name="Sun W."/>
        </authorList>
    </citation>
    <scope>NUCLEOTIDE SEQUENCE [LARGE SCALE GENOMIC DNA]</scope>
    <source>
        <strain evidence="15">cv. br00</strain>
    </source>
</reference>
<feature type="compositionally biased region" description="Acidic residues" evidence="12">
    <location>
        <begin position="196"/>
        <end position="211"/>
    </location>
</feature>
<dbReference type="InterPro" id="IPR018269">
    <property type="entry name" value="Ribosomal_uS13_CS"/>
</dbReference>
<keyword evidence="7" id="KW-0862">Zinc</keyword>
<dbReference type="Gene3D" id="4.10.910.10">
    <property type="entry name" value="30s ribosomal protein s13, domain 2"/>
    <property type="match status" value="1"/>
</dbReference>
<dbReference type="GO" id="GO:0006412">
    <property type="term" value="P:translation"/>
    <property type="evidence" value="ECO:0007669"/>
    <property type="project" value="InterPro"/>
</dbReference>
<feature type="compositionally biased region" description="Polar residues" evidence="12">
    <location>
        <begin position="444"/>
        <end position="455"/>
    </location>
</feature>
<dbReference type="GO" id="GO:0003723">
    <property type="term" value="F:RNA binding"/>
    <property type="evidence" value="ECO:0007669"/>
    <property type="project" value="InterPro"/>
</dbReference>
<evidence type="ECO:0000256" key="11">
    <source>
        <dbReference type="PROSITE-ProRule" id="PRU00146"/>
    </source>
</evidence>
<dbReference type="Gene3D" id="1.10.8.50">
    <property type="match status" value="1"/>
</dbReference>
<keyword evidence="8" id="KW-0689">Ribosomal protein</keyword>
<dbReference type="Pfam" id="PF00628">
    <property type="entry name" value="PHD"/>
    <property type="match status" value="1"/>
</dbReference>
<dbReference type="InterPro" id="IPR013083">
    <property type="entry name" value="Znf_RING/FYVE/PHD"/>
</dbReference>
<comment type="subcellular location">
    <subcellularLocation>
        <location evidence="2">Cytoplasm</location>
    </subcellularLocation>
    <subcellularLocation>
        <location evidence="1">Nucleus</location>
    </subcellularLocation>
</comment>
<dbReference type="GO" id="GO:0003714">
    <property type="term" value="F:transcription corepressor activity"/>
    <property type="evidence" value="ECO:0007669"/>
    <property type="project" value="InterPro"/>
</dbReference>
<dbReference type="PANTHER" id="PTHR46309:SF1">
    <property type="entry name" value="PHD FINGER PROTEIN 12"/>
    <property type="match status" value="1"/>
</dbReference>
<dbReference type="PROSITE" id="PS00646">
    <property type="entry name" value="RIBOSOMAL_S13_1"/>
    <property type="match status" value="1"/>
</dbReference>
<keyword evidence="9" id="KW-0539">Nucleus</keyword>
<name>A0A5N5NQ53_9ROSI</name>
<dbReference type="PROSITE" id="PS50016">
    <property type="entry name" value="ZF_PHD_2"/>
    <property type="match status" value="1"/>
</dbReference>
<evidence type="ECO:0000256" key="3">
    <source>
        <dbReference type="ARBA" id="ARBA00008080"/>
    </source>
</evidence>
<dbReference type="Gene3D" id="3.30.40.10">
    <property type="entry name" value="Zinc/RING finger domain, C3HC4 (zinc finger)"/>
    <property type="match status" value="1"/>
</dbReference>
<keyword evidence="4" id="KW-0963">Cytoplasm</keyword>
<dbReference type="GO" id="GO:0005737">
    <property type="term" value="C:cytoplasm"/>
    <property type="evidence" value="ECO:0007669"/>
    <property type="project" value="UniProtKB-SubCell"/>
</dbReference>
<dbReference type="FunFam" id="4.10.910.10:FF:000002">
    <property type="entry name" value="40S ribosomal protein S18"/>
    <property type="match status" value="1"/>
</dbReference>
<feature type="domain" description="PHD-type" evidence="13">
    <location>
        <begin position="605"/>
        <end position="650"/>
    </location>
</feature>
<evidence type="ECO:0000256" key="6">
    <source>
        <dbReference type="ARBA" id="ARBA00022771"/>
    </source>
</evidence>
<feature type="region of interest" description="Disordered" evidence="12">
    <location>
        <begin position="444"/>
        <end position="463"/>
    </location>
</feature>
<dbReference type="PROSITE" id="PS01359">
    <property type="entry name" value="ZF_PHD_1"/>
    <property type="match status" value="1"/>
</dbReference>
<dbReference type="InterPro" id="IPR001892">
    <property type="entry name" value="Ribosomal_uS13"/>
</dbReference>
<dbReference type="SUPFAM" id="SSF46946">
    <property type="entry name" value="S13-like H2TH domain"/>
    <property type="match status" value="1"/>
</dbReference>
<accession>A0A5N5NQ53</accession>
<dbReference type="InterPro" id="IPR019787">
    <property type="entry name" value="Znf_PHD-finger"/>
</dbReference>
<dbReference type="InterPro" id="IPR011011">
    <property type="entry name" value="Znf_FYVE_PHD"/>
</dbReference>
<dbReference type="EMBL" id="VDCV01000002">
    <property type="protein sequence ID" value="KAB5568366.1"/>
    <property type="molecule type" value="Genomic_DNA"/>
</dbReference>
<dbReference type="InterPro" id="IPR056511">
    <property type="entry name" value="IDM1_C"/>
</dbReference>
<dbReference type="GO" id="GO:0003735">
    <property type="term" value="F:structural constituent of ribosome"/>
    <property type="evidence" value="ECO:0007669"/>
    <property type="project" value="InterPro"/>
</dbReference>
<evidence type="ECO:0000256" key="4">
    <source>
        <dbReference type="ARBA" id="ARBA00022490"/>
    </source>
</evidence>
<dbReference type="FunFam" id="1.10.8.50:FF:000002">
    <property type="entry name" value="40S ribosomal protein S18"/>
    <property type="match status" value="1"/>
</dbReference>
<dbReference type="SUPFAM" id="SSF55729">
    <property type="entry name" value="Acyl-CoA N-acyltransferases (Nat)"/>
    <property type="match status" value="1"/>
</dbReference>
<dbReference type="InterPro" id="IPR001965">
    <property type="entry name" value="Znf_PHD"/>
</dbReference>
<dbReference type="NCBIfam" id="NF003140">
    <property type="entry name" value="PRK04053.1"/>
    <property type="match status" value="1"/>
</dbReference>
<dbReference type="GO" id="GO:0005840">
    <property type="term" value="C:ribosome"/>
    <property type="evidence" value="ECO:0007669"/>
    <property type="project" value="UniProtKB-KW"/>
</dbReference>
<evidence type="ECO:0000256" key="1">
    <source>
        <dbReference type="ARBA" id="ARBA00004123"/>
    </source>
</evidence>
<dbReference type="InterPro" id="IPR032308">
    <property type="entry name" value="TDBD"/>
</dbReference>
<dbReference type="PANTHER" id="PTHR46309">
    <property type="entry name" value="PHD FINGER PROTEIN 12"/>
    <property type="match status" value="1"/>
</dbReference>
<evidence type="ECO:0000256" key="7">
    <source>
        <dbReference type="ARBA" id="ARBA00022833"/>
    </source>
</evidence>
<dbReference type="GO" id="GO:0005634">
    <property type="term" value="C:nucleus"/>
    <property type="evidence" value="ECO:0007669"/>
    <property type="project" value="UniProtKB-SubCell"/>
</dbReference>
<dbReference type="Pfam" id="PF16135">
    <property type="entry name" value="TDBD"/>
    <property type="match status" value="1"/>
</dbReference>
<evidence type="ECO:0000256" key="9">
    <source>
        <dbReference type="ARBA" id="ARBA00023242"/>
    </source>
</evidence>
<feature type="compositionally biased region" description="Basic and acidic residues" evidence="12">
    <location>
        <begin position="87"/>
        <end position="125"/>
    </location>
</feature>
<evidence type="ECO:0000313" key="14">
    <source>
        <dbReference type="EMBL" id="KAB5568366.1"/>
    </source>
</evidence>
<evidence type="ECO:0000313" key="15">
    <source>
        <dbReference type="Proteomes" id="UP000326939"/>
    </source>
</evidence>
<proteinExistence type="inferred from homology"/>
<dbReference type="InterPro" id="IPR054292">
    <property type="entry name" value="DUF7028"/>
</dbReference>
<dbReference type="Pfam" id="PF00416">
    <property type="entry name" value="Ribosomal_S13"/>
    <property type="match status" value="1"/>
</dbReference>
<keyword evidence="10" id="KW-0687">Ribonucleoprotein</keyword>
<keyword evidence="5" id="KW-0479">Metal-binding</keyword>
<keyword evidence="15" id="KW-1185">Reference proteome</keyword>
<dbReference type="InterPro" id="IPR019786">
    <property type="entry name" value="Zinc_finger_PHD-type_CS"/>
</dbReference>
<feature type="compositionally biased region" description="Basic residues" evidence="12">
    <location>
        <begin position="409"/>
        <end position="420"/>
    </location>
</feature>
<dbReference type="InterPro" id="IPR010979">
    <property type="entry name" value="Ribosomal_uS13-like_H2TH"/>
</dbReference>
<feature type="region of interest" description="Disordered" evidence="12">
    <location>
        <begin position="382"/>
        <end position="434"/>
    </location>
</feature>
<evidence type="ECO:0000256" key="8">
    <source>
        <dbReference type="ARBA" id="ARBA00022980"/>
    </source>
</evidence>
<comment type="similarity">
    <text evidence="3">Belongs to the universal ribosomal protein uS13 family.</text>
</comment>
<evidence type="ECO:0000256" key="5">
    <source>
        <dbReference type="ARBA" id="ARBA00022723"/>
    </source>
</evidence>
<dbReference type="PROSITE" id="PS50159">
    <property type="entry name" value="RIBOSOMAL_S13_2"/>
    <property type="match status" value="1"/>
</dbReference>
<evidence type="ECO:0000256" key="12">
    <source>
        <dbReference type="SAM" id="MobiDB-lite"/>
    </source>
</evidence>
<organism evidence="14 15">
    <name type="scientific">Salix brachista</name>
    <dbReference type="NCBI Taxonomy" id="2182728"/>
    <lineage>
        <taxon>Eukaryota</taxon>
        <taxon>Viridiplantae</taxon>
        <taxon>Streptophyta</taxon>
        <taxon>Embryophyta</taxon>
        <taxon>Tracheophyta</taxon>
        <taxon>Spermatophyta</taxon>
        <taxon>Magnoliopsida</taxon>
        <taxon>eudicotyledons</taxon>
        <taxon>Gunneridae</taxon>
        <taxon>Pentapetalae</taxon>
        <taxon>rosids</taxon>
        <taxon>fabids</taxon>
        <taxon>Malpighiales</taxon>
        <taxon>Salicaceae</taxon>
        <taxon>Saliceae</taxon>
        <taxon>Salix</taxon>
    </lineage>
</organism>
<feature type="compositionally biased region" description="Basic residues" evidence="12">
    <location>
        <begin position="387"/>
        <end position="398"/>
    </location>
</feature>
<dbReference type="SMART" id="SM00249">
    <property type="entry name" value="PHD"/>
    <property type="match status" value="1"/>
</dbReference>
<dbReference type="InterPro" id="IPR027437">
    <property type="entry name" value="Rbsml_uS13_C"/>
</dbReference>
<dbReference type="Pfam" id="PF23209">
    <property type="entry name" value="IDM1_C"/>
    <property type="match status" value="1"/>
</dbReference>
<dbReference type="Proteomes" id="UP000326939">
    <property type="component" value="Chromosome 2"/>
</dbReference>
<evidence type="ECO:0000256" key="2">
    <source>
        <dbReference type="ARBA" id="ARBA00004496"/>
    </source>
</evidence>
<comment type="caution">
    <text evidence="14">The sequence shown here is derived from an EMBL/GenBank/DDBJ whole genome shotgun (WGS) entry which is preliminary data.</text>
</comment>
<evidence type="ECO:0000259" key="13">
    <source>
        <dbReference type="PROSITE" id="PS50016"/>
    </source>
</evidence>
<keyword evidence="6 11" id="KW-0863">Zinc-finger</keyword>
<feature type="compositionally biased region" description="Basic and acidic residues" evidence="12">
    <location>
        <begin position="184"/>
        <end position="195"/>
    </location>
</feature>